<proteinExistence type="predicted"/>
<dbReference type="SUPFAM" id="SSF56796">
    <property type="entry name" value="Dehydroquinate synthase-like"/>
    <property type="match status" value="1"/>
</dbReference>
<dbReference type="Pfam" id="PF00465">
    <property type="entry name" value="Fe-ADH"/>
    <property type="match status" value="1"/>
</dbReference>
<keyword evidence="1" id="KW-0560">Oxidoreductase</keyword>
<dbReference type="Gene3D" id="1.20.1090.10">
    <property type="entry name" value="Dehydroquinate synthase-like - alpha domain"/>
    <property type="match status" value="1"/>
</dbReference>
<dbReference type="PROSITE" id="PS00913">
    <property type="entry name" value="ADH_IRON_1"/>
    <property type="match status" value="1"/>
</dbReference>
<dbReference type="EMBL" id="DVIU01000077">
    <property type="protein sequence ID" value="HIS35689.1"/>
    <property type="molecule type" value="Genomic_DNA"/>
</dbReference>
<dbReference type="AlphaFoldDB" id="A0A9D1JMN3"/>
<reference evidence="4" key="2">
    <citation type="journal article" date="2021" name="PeerJ">
        <title>Extensive microbial diversity within the chicken gut microbiome revealed by metagenomics and culture.</title>
        <authorList>
            <person name="Gilroy R."/>
            <person name="Ravi A."/>
            <person name="Getino M."/>
            <person name="Pursley I."/>
            <person name="Horton D.L."/>
            <person name="Alikhan N.F."/>
            <person name="Baker D."/>
            <person name="Gharbi K."/>
            <person name="Hall N."/>
            <person name="Watson M."/>
            <person name="Adriaenssens E.M."/>
            <person name="Foster-Nyarko E."/>
            <person name="Jarju S."/>
            <person name="Secka A."/>
            <person name="Antonio M."/>
            <person name="Oren A."/>
            <person name="Chaudhuri R.R."/>
            <person name="La Ragione R."/>
            <person name="Hildebrand F."/>
            <person name="Pallen M.J."/>
        </authorList>
    </citation>
    <scope>NUCLEOTIDE SEQUENCE</scope>
    <source>
        <strain evidence="4">6276</strain>
    </source>
</reference>
<dbReference type="Pfam" id="PF25137">
    <property type="entry name" value="ADH_Fe_C"/>
    <property type="match status" value="1"/>
</dbReference>
<dbReference type="InterPro" id="IPR001670">
    <property type="entry name" value="ADH_Fe/GldA"/>
</dbReference>
<dbReference type="PANTHER" id="PTHR43633:SF1">
    <property type="entry name" value="ALCOHOL DEHYDROGENASE YQHD"/>
    <property type="match status" value="1"/>
</dbReference>
<evidence type="ECO:0000256" key="1">
    <source>
        <dbReference type="ARBA" id="ARBA00023002"/>
    </source>
</evidence>
<dbReference type="GO" id="GO:0046872">
    <property type="term" value="F:metal ion binding"/>
    <property type="evidence" value="ECO:0007669"/>
    <property type="project" value="InterPro"/>
</dbReference>
<dbReference type="GO" id="GO:0005829">
    <property type="term" value="C:cytosol"/>
    <property type="evidence" value="ECO:0007669"/>
    <property type="project" value="TreeGrafter"/>
</dbReference>
<dbReference type="CDD" id="cd08187">
    <property type="entry name" value="BDH"/>
    <property type="match status" value="1"/>
</dbReference>
<evidence type="ECO:0000313" key="4">
    <source>
        <dbReference type="EMBL" id="HIS35689.1"/>
    </source>
</evidence>
<accession>A0A9D1JMN3</accession>
<reference evidence="4" key="1">
    <citation type="submission" date="2020-10" db="EMBL/GenBank/DDBJ databases">
        <authorList>
            <person name="Gilroy R."/>
        </authorList>
    </citation>
    <scope>NUCLEOTIDE SEQUENCE</scope>
    <source>
        <strain evidence="4">6276</strain>
    </source>
</reference>
<sequence length="385" mass="42591">MNNFEYCCPTHVVFGKGSIAKLNDLIDKNKKVLMIYGGGSIMKNGVYNQVKQALEGYNLLEFGGIEPNPKYETCMKAVEIIKNEGVDFLLSVGGGSTLDATKFISIASKYNGNDAYDAIMIREEQINDAIPLGDVITLPATGSEMNNGGVISRLSTGEKLPFHNNLVYPQFSIIDPEVTFSLPVRQTINGIVDTFVHVMEQYSTYDVNTPLQDGWALTILKTLIDEAPKVLSNPADYDARANIFWCATCGLNYWISLGAVQDWATHMIGHELTAFYGIDHGQSLAIVLPRLLKNQKVSKSRKLAKLAREVFGINEPVDLKAADIAIERIEEFFNSIGMKTKLSDYEIDSQEAAEKIRARFEQRNVAFGEKGAVTADTAYDILTEC</sequence>
<dbReference type="Gene3D" id="3.40.50.1970">
    <property type="match status" value="1"/>
</dbReference>
<dbReference type="GO" id="GO:1990002">
    <property type="term" value="F:methylglyoxal reductase (NADPH) (acetol producing) activity"/>
    <property type="evidence" value="ECO:0007669"/>
    <property type="project" value="TreeGrafter"/>
</dbReference>
<dbReference type="GO" id="GO:1990362">
    <property type="term" value="F:butanol dehydrogenase (NAD+) activity"/>
    <property type="evidence" value="ECO:0007669"/>
    <property type="project" value="InterPro"/>
</dbReference>
<dbReference type="FunFam" id="3.40.50.1970:FF:000003">
    <property type="entry name" value="Alcohol dehydrogenase, iron-containing"/>
    <property type="match status" value="1"/>
</dbReference>
<dbReference type="InterPro" id="IPR056798">
    <property type="entry name" value="ADH_Fe_C"/>
</dbReference>
<protein>
    <submittedName>
        <fullName evidence="4">Iron-containing alcohol dehydrogenase</fullName>
    </submittedName>
</protein>
<evidence type="ECO:0000313" key="5">
    <source>
        <dbReference type="Proteomes" id="UP000823928"/>
    </source>
</evidence>
<dbReference type="GO" id="GO:0008106">
    <property type="term" value="F:alcohol dehydrogenase (NADP+) activity"/>
    <property type="evidence" value="ECO:0007669"/>
    <property type="project" value="TreeGrafter"/>
</dbReference>
<organism evidence="4 5">
    <name type="scientific">Candidatus Scatousia excrementigallinarum</name>
    <dbReference type="NCBI Taxonomy" id="2840935"/>
    <lineage>
        <taxon>Bacteria</taxon>
        <taxon>Candidatus Scatousia</taxon>
    </lineage>
</organism>
<feature type="domain" description="Alcohol dehydrogenase iron-type/glycerol dehydrogenase GldA" evidence="2">
    <location>
        <begin position="9"/>
        <end position="176"/>
    </location>
</feature>
<feature type="domain" description="Fe-containing alcohol dehydrogenase-like C-terminal" evidence="3">
    <location>
        <begin position="187"/>
        <end position="361"/>
    </location>
</feature>
<comment type="caution">
    <text evidence="4">The sequence shown here is derived from an EMBL/GenBank/DDBJ whole genome shotgun (WGS) entry which is preliminary data.</text>
</comment>
<dbReference type="InterPro" id="IPR018211">
    <property type="entry name" value="ADH_Fe_CS"/>
</dbReference>
<gene>
    <name evidence="4" type="ORF">IAC10_03545</name>
</gene>
<name>A0A9D1JMN3_9BACT</name>
<evidence type="ECO:0000259" key="2">
    <source>
        <dbReference type="Pfam" id="PF00465"/>
    </source>
</evidence>
<dbReference type="InterPro" id="IPR044731">
    <property type="entry name" value="BDH-like"/>
</dbReference>
<evidence type="ECO:0000259" key="3">
    <source>
        <dbReference type="Pfam" id="PF25137"/>
    </source>
</evidence>
<dbReference type="Proteomes" id="UP000823928">
    <property type="component" value="Unassembled WGS sequence"/>
</dbReference>
<dbReference type="PANTHER" id="PTHR43633">
    <property type="entry name" value="ALCOHOL DEHYDROGENASE YQHD"/>
    <property type="match status" value="1"/>
</dbReference>